<evidence type="ECO:0000256" key="1">
    <source>
        <dbReference type="SAM" id="Phobius"/>
    </source>
</evidence>
<keyword evidence="1" id="KW-0472">Membrane</keyword>
<dbReference type="InterPro" id="IPR001387">
    <property type="entry name" value="Cro/C1-type_HTH"/>
</dbReference>
<feature type="transmembrane region" description="Helical" evidence="1">
    <location>
        <begin position="305"/>
        <end position="322"/>
    </location>
</feature>
<feature type="transmembrane region" description="Helical" evidence="1">
    <location>
        <begin position="280"/>
        <end position="299"/>
    </location>
</feature>
<comment type="caution">
    <text evidence="3">The sequence shown here is derived from an EMBL/GenBank/DDBJ whole genome shotgun (WGS) entry which is preliminary data.</text>
</comment>
<dbReference type="RefSeq" id="WP_344406700.1">
    <property type="nucleotide sequence ID" value="NZ_BAAASG010000028.1"/>
</dbReference>
<dbReference type="Gene3D" id="1.10.260.40">
    <property type="entry name" value="lambda repressor-like DNA-binding domains"/>
    <property type="match status" value="1"/>
</dbReference>
<dbReference type="CDD" id="cd00093">
    <property type="entry name" value="HTH_XRE"/>
    <property type="match status" value="1"/>
</dbReference>
<evidence type="ECO:0000313" key="4">
    <source>
        <dbReference type="Proteomes" id="UP001501777"/>
    </source>
</evidence>
<gene>
    <name evidence="3" type="ORF">GCM10010276_86220</name>
</gene>
<feature type="domain" description="HTH cro/C1-type" evidence="2">
    <location>
        <begin position="26"/>
        <end position="54"/>
    </location>
</feature>
<dbReference type="EMBL" id="BAAASG010000028">
    <property type="protein sequence ID" value="GAA2522129.1"/>
    <property type="molecule type" value="Genomic_DNA"/>
</dbReference>
<sequence>MNEPAGTDPLADAYAAALREVLDRAKANGATQASLATQLHLSQSTVSRYLSGQRIAPKKFIESESRTGPRLPCLVDFLADYGVKISAEELESLHGLRRSAQAASRNLTAQLAVLHEWAAMPSVADSKEELNSTTWVPPKSTPEFVLELPKQRRDASSVESLRERAPARQTGLGIDSLTQEQLRSEVAELRRELQRLAKTRRYIRPRTIVTTLACCLMGGLALAGVEWTLLTFAGSKALATFLITFGIKIPAPGFLFVWVTATVSSGILDWLRRYFRAIRVFWFAFGCQIVGTLFGAWLARAPVQGLRGLAMGVALVAFSYWARTRVRASVRRRRELFDGSR</sequence>
<evidence type="ECO:0000259" key="2">
    <source>
        <dbReference type="PROSITE" id="PS50943"/>
    </source>
</evidence>
<dbReference type="SUPFAM" id="SSF47413">
    <property type="entry name" value="lambda repressor-like DNA-binding domains"/>
    <property type="match status" value="1"/>
</dbReference>
<organism evidence="3 4">
    <name type="scientific">Streptomyces longisporus</name>
    <dbReference type="NCBI Taxonomy" id="1948"/>
    <lineage>
        <taxon>Bacteria</taxon>
        <taxon>Bacillati</taxon>
        <taxon>Actinomycetota</taxon>
        <taxon>Actinomycetes</taxon>
        <taxon>Kitasatosporales</taxon>
        <taxon>Streptomycetaceae</taxon>
        <taxon>Streptomyces</taxon>
    </lineage>
</organism>
<keyword evidence="1" id="KW-1133">Transmembrane helix</keyword>
<dbReference type="InterPro" id="IPR010982">
    <property type="entry name" value="Lambda_DNA-bd_dom_sf"/>
</dbReference>
<name>A0ABN3NLH9_STRLO</name>
<dbReference type="Proteomes" id="UP001501777">
    <property type="component" value="Unassembled WGS sequence"/>
</dbReference>
<proteinExistence type="predicted"/>
<feature type="transmembrane region" description="Helical" evidence="1">
    <location>
        <begin position="208"/>
        <end position="229"/>
    </location>
</feature>
<protein>
    <recommendedName>
        <fullName evidence="2">HTH cro/C1-type domain-containing protein</fullName>
    </recommendedName>
</protein>
<evidence type="ECO:0000313" key="3">
    <source>
        <dbReference type="EMBL" id="GAA2522129.1"/>
    </source>
</evidence>
<keyword evidence="1" id="KW-0812">Transmembrane</keyword>
<dbReference type="PROSITE" id="PS50943">
    <property type="entry name" value="HTH_CROC1"/>
    <property type="match status" value="1"/>
</dbReference>
<accession>A0ABN3NLH9</accession>
<keyword evidence="4" id="KW-1185">Reference proteome</keyword>
<reference evidence="3 4" key="1">
    <citation type="journal article" date="2019" name="Int. J. Syst. Evol. Microbiol.">
        <title>The Global Catalogue of Microorganisms (GCM) 10K type strain sequencing project: providing services to taxonomists for standard genome sequencing and annotation.</title>
        <authorList>
            <consortium name="The Broad Institute Genomics Platform"/>
            <consortium name="The Broad Institute Genome Sequencing Center for Infectious Disease"/>
            <person name="Wu L."/>
            <person name="Ma J."/>
        </authorList>
    </citation>
    <scope>NUCLEOTIDE SEQUENCE [LARGE SCALE GENOMIC DNA]</scope>
    <source>
        <strain evidence="3 4">JCM 4395</strain>
    </source>
</reference>